<dbReference type="RefSeq" id="WP_378139638.1">
    <property type="nucleotide sequence ID" value="NZ_JBHSEF010000009.1"/>
</dbReference>
<dbReference type="SUPFAM" id="SSF55021">
    <property type="entry name" value="ACT-like"/>
    <property type="match status" value="1"/>
</dbReference>
<dbReference type="Proteomes" id="UP001595733">
    <property type="component" value="Unassembled WGS sequence"/>
</dbReference>
<sequence length="78" mass="9029">MSNRTITMLIKNPGHTLVRLTGLVNRHRFSLRSLLLEETDTENVSKLRLTVAAEDEHRFVQLFRVLDKQLDVVDITVD</sequence>
<name>A0ABV8URB8_9BACL</name>
<dbReference type="EMBL" id="JBHSEF010000009">
    <property type="protein sequence ID" value="MFC4353842.1"/>
    <property type="molecule type" value="Genomic_DNA"/>
</dbReference>
<keyword evidence="2" id="KW-1185">Reference proteome</keyword>
<dbReference type="Pfam" id="PF13710">
    <property type="entry name" value="ACT_5"/>
    <property type="match status" value="1"/>
</dbReference>
<gene>
    <name evidence="1" type="ORF">ACFO0S_02020</name>
</gene>
<dbReference type="InterPro" id="IPR045865">
    <property type="entry name" value="ACT-like_dom_sf"/>
</dbReference>
<accession>A0ABV8URB8</accession>
<evidence type="ECO:0000313" key="2">
    <source>
        <dbReference type="Proteomes" id="UP001595733"/>
    </source>
</evidence>
<protein>
    <submittedName>
        <fullName evidence="1">ACT domain-containing protein</fullName>
    </submittedName>
</protein>
<reference evidence="2" key="1">
    <citation type="journal article" date="2019" name="Int. J. Syst. Evol. Microbiol.">
        <title>The Global Catalogue of Microorganisms (GCM) 10K type strain sequencing project: providing services to taxonomists for standard genome sequencing and annotation.</title>
        <authorList>
            <consortium name="The Broad Institute Genomics Platform"/>
            <consortium name="The Broad Institute Genome Sequencing Center for Infectious Disease"/>
            <person name="Wu L."/>
            <person name="Ma J."/>
        </authorList>
    </citation>
    <scope>NUCLEOTIDE SEQUENCE [LARGE SCALE GENOMIC DNA]</scope>
    <source>
        <strain evidence="2">CCUG 50353</strain>
    </source>
</reference>
<evidence type="ECO:0000313" key="1">
    <source>
        <dbReference type="EMBL" id="MFC4353842.1"/>
    </source>
</evidence>
<proteinExistence type="predicted"/>
<organism evidence="1 2">
    <name type="scientific">Chryseomicrobium palamuruense</name>
    <dbReference type="NCBI Taxonomy" id="682973"/>
    <lineage>
        <taxon>Bacteria</taxon>
        <taxon>Bacillati</taxon>
        <taxon>Bacillota</taxon>
        <taxon>Bacilli</taxon>
        <taxon>Bacillales</taxon>
        <taxon>Caryophanaceae</taxon>
        <taxon>Chryseomicrobium</taxon>
    </lineage>
</organism>
<dbReference type="Gene3D" id="3.30.70.260">
    <property type="match status" value="1"/>
</dbReference>
<comment type="caution">
    <text evidence="1">The sequence shown here is derived from an EMBL/GenBank/DDBJ whole genome shotgun (WGS) entry which is preliminary data.</text>
</comment>